<evidence type="ECO:0000313" key="2">
    <source>
        <dbReference type="EMBL" id="SFV62582.1"/>
    </source>
</evidence>
<dbReference type="EMBL" id="FPHG01000054">
    <property type="protein sequence ID" value="SFV62582.1"/>
    <property type="molecule type" value="Genomic_DNA"/>
</dbReference>
<protein>
    <recommendedName>
        <fullName evidence="1">BON domain-containing protein</fullName>
    </recommendedName>
</protein>
<proteinExistence type="predicted"/>
<dbReference type="PANTHER" id="PTHR34606:SF15">
    <property type="entry name" value="BON DOMAIN-CONTAINING PROTEIN"/>
    <property type="match status" value="1"/>
</dbReference>
<dbReference type="Pfam" id="PF04972">
    <property type="entry name" value="BON"/>
    <property type="match status" value="1"/>
</dbReference>
<reference evidence="2" key="1">
    <citation type="submission" date="2016-10" db="EMBL/GenBank/DDBJ databases">
        <authorList>
            <person name="de Groot N.N."/>
        </authorList>
    </citation>
    <scope>NUCLEOTIDE SEQUENCE</scope>
</reference>
<evidence type="ECO:0000259" key="1">
    <source>
        <dbReference type="PROSITE" id="PS50914"/>
    </source>
</evidence>
<dbReference type="Gene3D" id="3.30.1340.30">
    <property type="match status" value="1"/>
</dbReference>
<dbReference type="PANTHER" id="PTHR34606">
    <property type="entry name" value="BON DOMAIN-CONTAINING PROTEIN"/>
    <property type="match status" value="1"/>
</dbReference>
<gene>
    <name evidence="2" type="ORF">MNB_SV-9-917</name>
</gene>
<dbReference type="InterPro" id="IPR007055">
    <property type="entry name" value="BON_dom"/>
</dbReference>
<dbReference type="PROSITE" id="PS50914">
    <property type="entry name" value="BON"/>
    <property type="match status" value="1"/>
</dbReference>
<accession>A0A1W1CA38</accession>
<feature type="domain" description="BON" evidence="1">
    <location>
        <begin position="31"/>
        <end position="99"/>
    </location>
</feature>
<sequence>MNKILIFIVSIFFINGCVALSPYEKPDKFVEGSIITNSIKARLINTNGLDSFQISVSTLNNEVLLSGFVANQDQKDLAQKVTMNTKGVRKVINHIEIIP</sequence>
<dbReference type="InterPro" id="IPR051686">
    <property type="entry name" value="Lipoprotein_DolP"/>
</dbReference>
<name>A0A1W1CA38_9ZZZZ</name>
<dbReference type="AlphaFoldDB" id="A0A1W1CA38"/>
<organism evidence="2">
    <name type="scientific">hydrothermal vent metagenome</name>
    <dbReference type="NCBI Taxonomy" id="652676"/>
    <lineage>
        <taxon>unclassified sequences</taxon>
        <taxon>metagenomes</taxon>
        <taxon>ecological metagenomes</taxon>
    </lineage>
</organism>